<organism evidence="1 2">
    <name type="scientific">Candidatus Yanofskybacteria bacterium RIFCSPLOWO2_01_FULL_49_25</name>
    <dbReference type="NCBI Taxonomy" id="1802701"/>
    <lineage>
        <taxon>Bacteria</taxon>
        <taxon>Candidatus Yanofskyibacteriota</taxon>
    </lineage>
</organism>
<dbReference type="Proteomes" id="UP000179047">
    <property type="component" value="Unassembled WGS sequence"/>
</dbReference>
<gene>
    <name evidence="1" type="ORF">A3A33_04790</name>
</gene>
<dbReference type="InterPro" id="IPR046560">
    <property type="entry name" value="DUF6714"/>
</dbReference>
<sequence>MKNDQREEIKQQIREAFGSLERPGNWALRGSSEGSEPYEIAEAFKDKPDWQSLDADFLDDYKHGITSALSFFSDEAFRYFLPAYLIADLDGKLTEVDPVFHLCHGLSDRSKTEKVNPRRFGDQTWWDAGIHKFSLFTRQEAQAIVVYLQYKLTDPNLFENDRASIEQALKNYWLERAQD</sequence>
<protein>
    <submittedName>
        <fullName evidence="1">Uncharacterized protein</fullName>
    </submittedName>
</protein>
<name>A0A1F8GQA2_9BACT</name>
<evidence type="ECO:0000313" key="2">
    <source>
        <dbReference type="Proteomes" id="UP000179047"/>
    </source>
</evidence>
<comment type="caution">
    <text evidence="1">The sequence shown here is derived from an EMBL/GenBank/DDBJ whole genome shotgun (WGS) entry which is preliminary data.</text>
</comment>
<dbReference type="Pfam" id="PF20461">
    <property type="entry name" value="DUF6714"/>
    <property type="match status" value="1"/>
</dbReference>
<dbReference type="AlphaFoldDB" id="A0A1F8GQA2"/>
<dbReference type="EMBL" id="MGKP01000029">
    <property type="protein sequence ID" value="OGN27511.1"/>
    <property type="molecule type" value="Genomic_DNA"/>
</dbReference>
<accession>A0A1F8GQA2</accession>
<reference evidence="1 2" key="1">
    <citation type="journal article" date="2016" name="Nat. Commun.">
        <title>Thousands of microbial genomes shed light on interconnected biogeochemical processes in an aquifer system.</title>
        <authorList>
            <person name="Anantharaman K."/>
            <person name="Brown C.T."/>
            <person name="Hug L.A."/>
            <person name="Sharon I."/>
            <person name="Castelle C.J."/>
            <person name="Probst A.J."/>
            <person name="Thomas B.C."/>
            <person name="Singh A."/>
            <person name="Wilkins M.J."/>
            <person name="Karaoz U."/>
            <person name="Brodie E.L."/>
            <person name="Williams K.H."/>
            <person name="Hubbard S.S."/>
            <person name="Banfield J.F."/>
        </authorList>
    </citation>
    <scope>NUCLEOTIDE SEQUENCE [LARGE SCALE GENOMIC DNA]</scope>
</reference>
<evidence type="ECO:0000313" key="1">
    <source>
        <dbReference type="EMBL" id="OGN27511.1"/>
    </source>
</evidence>
<proteinExistence type="predicted"/>
<dbReference type="STRING" id="1802701.A3A33_04790"/>